<dbReference type="Gene3D" id="3.40.190.10">
    <property type="entry name" value="Periplasmic binding protein-like II"/>
    <property type="match status" value="1"/>
</dbReference>
<proteinExistence type="inferred from homology"/>
<dbReference type="PANTHER" id="PTHR43649:SF31">
    <property type="entry name" value="SN-GLYCEROL-3-PHOSPHATE-BINDING PERIPLASMIC PROTEIN UGPB"/>
    <property type="match status" value="1"/>
</dbReference>
<evidence type="ECO:0000313" key="8">
    <source>
        <dbReference type="Proteomes" id="UP001527882"/>
    </source>
</evidence>
<dbReference type="EMBL" id="JAQAGZ010000011">
    <property type="protein sequence ID" value="MCZ8514231.1"/>
    <property type="molecule type" value="Genomic_DNA"/>
</dbReference>
<dbReference type="RefSeq" id="WP_269882757.1">
    <property type="nucleotide sequence ID" value="NZ_JAQAGZ010000011.1"/>
</dbReference>
<feature type="signal peptide" evidence="6">
    <location>
        <begin position="1"/>
        <end position="22"/>
    </location>
</feature>
<organism evidence="7 8">
    <name type="scientific">Paenibacillus gyeongsangnamensis</name>
    <dbReference type="NCBI Taxonomy" id="3388067"/>
    <lineage>
        <taxon>Bacteria</taxon>
        <taxon>Bacillati</taxon>
        <taxon>Bacillota</taxon>
        <taxon>Bacilli</taxon>
        <taxon>Bacillales</taxon>
        <taxon>Paenibacillaceae</taxon>
        <taxon>Paenibacillus</taxon>
    </lineage>
</organism>
<dbReference type="InterPro" id="IPR006059">
    <property type="entry name" value="SBP"/>
</dbReference>
<comment type="subcellular location">
    <subcellularLocation>
        <location evidence="1">Cell envelope</location>
    </subcellularLocation>
</comment>
<keyword evidence="8" id="KW-1185">Reference proteome</keyword>
<dbReference type="Pfam" id="PF01547">
    <property type="entry name" value="SBP_bac_1"/>
    <property type="match status" value="1"/>
</dbReference>
<dbReference type="InterPro" id="IPR050490">
    <property type="entry name" value="Bact_solute-bd_prot1"/>
</dbReference>
<keyword evidence="5" id="KW-0574">Periplasm</keyword>
<evidence type="ECO:0000313" key="7">
    <source>
        <dbReference type="EMBL" id="MCZ8514231.1"/>
    </source>
</evidence>
<dbReference type="PROSITE" id="PS01037">
    <property type="entry name" value="SBP_BACTERIAL_1"/>
    <property type="match status" value="1"/>
</dbReference>
<evidence type="ECO:0000256" key="3">
    <source>
        <dbReference type="ARBA" id="ARBA00022448"/>
    </source>
</evidence>
<dbReference type="Proteomes" id="UP001527882">
    <property type="component" value="Unassembled WGS sequence"/>
</dbReference>
<evidence type="ECO:0000256" key="4">
    <source>
        <dbReference type="ARBA" id="ARBA00022729"/>
    </source>
</evidence>
<keyword evidence="3" id="KW-0813">Transport</keyword>
<sequence>MLFRKAISLAAFWMTASVLVTACAGSSVVETSVKSNDPVTLSVFSMDGIPEDSFNQQYGDLIRKKFPNYTIKYIQASKTYGVKELIAAGKPIDLFFAPVGLVINGLMDYNLQFDMTDLIKKHGVDLGLLEKTSVDAMRDISGGKMYGVPVSNTSMVLFYNKDIFDKFGVPYPKDGMTWDEATELAKQVTKHDGVKQYVGLSTSPTHLLRMNQLSLPYVDPKTEKVTINSSPEWKNLYETLFVAPGQVSGYKEYMRAHKDGMLYREEFYKDKELAMFAWLTQYLFYFPNEFQAMNWDMVSLPTFKEKPGIGAQAYPAYFSVTSTSKHKDEAMEVIKYLITEEVQAHLSKTGTMPILNNDAVKKVFGQESIFKGKNFNAAFYNKFAPISPKTGYDNVAESPYVRAASDIILGKMDINSSFRSVEEQSNKKIQDSKAAK</sequence>
<name>A0ABT4QBK2_9BACL</name>
<evidence type="ECO:0000256" key="5">
    <source>
        <dbReference type="ARBA" id="ARBA00022764"/>
    </source>
</evidence>
<dbReference type="SUPFAM" id="SSF53850">
    <property type="entry name" value="Periplasmic binding protein-like II"/>
    <property type="match status" value="1"/>
</dbReference>
<dbReference type="PROSITE" id="PS51257">
    <property type="entry name" value="PROKAR_LIPOPROTEIN"/>
    <property type="match status" value="1"/>
</dbReference>
<comment type="caution">
    <text evidence="7">The sequence shown here is derived from an EMBL/GenBank/DDBJ whole genome shotgun (WGS) entry which is preliminary data.</text>
</comment>
<keyword evidence="4 6" id="KW-0732">Signal</keyword>
<reference evidence="7 8" key="1">
    <citation type="submission" date="2022-12" db="EMBL/GenBank/DDBJ databases">
        <title>Draft genome sequence of Paenibacillus sp. dW9.</title>
        <authorList>
            <person name="Choi E.-W."/>
            <person name="Kim D.-U."/>
        </authorList>
    </citation>
    <scope>NUCLEOTIDE SEQUENCE [LARGE SCALE GENOMIC DNA]</scope>
    <source>
        <strain evidence="8">dW9</strain>
    </source>
</reference>
<gene>
    <name evidence="7" type="ORF">O9H85_17710</name>
</gene>
<dbReference type="InterPro" id="IPR006061">
    <property type="entry name" value="SBP_1_CS"/>
</dbReference>
<evidence type="ECO:0000256" key="1">
    <source>
        <dbReference type="ARBA" id="ARBA00004196"/>
    </source>
</evidence>
<accession>A0ABT4QBK2</accession>
<feature type="chain" id="PRO_5045209824" evidence="6">
    <location>
        <begin position="23"/>
        <end position="436"/>
    </location>
</feature>
<comment type="similarity">
    <text evidence="2">Belongs to the bacterial solute-binding protein 1 family.</text>
</comment>
<evidence type="ECO:0000256" key="2">
    <source>
        <dbReference type="ARBA" id="ARBA00008520"/>
    </source>
</evidence>
<dbReference type="PANTHER" id="PTHR43649">
    <property type="entry name" value="ARABINOSE-BINDING PROTEIN-RELATED"/>
    <property type="match status" value="1"/>
</dbReference>
<evidence type="ECO:0000256" key="6">
    <source>
        <dbReference type="SAM" id="SignalP"/>
    </source>
</evidence>
<protein>
    <submittedName>
        <fullName evidence="7">Extracellular solute-binding protein</fullName>
    </submittedName>
</protein>